<organism evidence="1 2">
    <name type="scientific">Pseudomonas savastanoi pv. glycinea str. race 4</name>
    <dbReference type="NCBI Taxonomy" id="875330"/>
    <lineage>
        <taxon>Bacteria</taxon>
        <taxon>Pseudomonadati</taxon>
        <taxon>Pseudomonadota</taxon>
        <taxon>Gammaproteobacteria</taxon>
        <taxon>Pseudomonadales</taxon>
        <taxon>Pseudomonadaceae</taxon>
        <taxon>Pseudomonas</taxon>
    </lineage>
</organism>
<proteinExistence type="predicted"/>
<dbReference type="Proteomes" id="UP000005466">
    <property type="component" value="Unassembled WGS sequence"/>
</dbReference>
<name>F3CJT5_PSESG</name>
<evidence type="ECO:0000313" key="1">
    <source>
        <dbReference type="EMBL" id="EGH19527.1"/>
    </source>
</evidence>
<protein>
    <submittedName>
        <fullName evidence="1">Uncharacterized protein</fullName>
    </submittedName>
</protein>
<feature type="non-terminal residue" evidence="1">
    <location>
        <position position="1"/>
    </location>
</feature>
<gene>
    <name evidence="1" type="ORF">Pgy4_41799</name>
</gene>
<dbReference type="AlphaFoldDB" id="F3CJT5"/>
<sequence length="33" mass="3361">NATALPLSEQLANLVAQLADTQAQLLQVAAGRA</sequence>
<comment type="caution">
    <text evidence="1">The sequence shown here is derived from an EMBL/GenBank/DDBJ whole genome shotgun (WGS) entry which is preliminary data.</text>
</comment>
<feature type="non-terminal residue" evidence="1">
    <location>
        <position position="33"/>
    </location>
</feature>
<accession>F3CJT5</accession>
<reference evidence="1 2" key="1">
    <citation type="journal article" date="2011" name="PLoS Pathog.">
        <title>Dynamic evolution of pathogenicity revealed by sequencing and comparative genomics of 19 Pseudomonas syringae isolates.</title>
        <authorList>
            <person name="Baltrus D.A."/>
            <person name="Nishimura M.T."/>
            <person name="Romanchuk A."/>
            <person name="Chang J.H."/>
            <person name="Mukhtar M.S."/>
            <person name="Cherkis K."/>
            <person name="Roach J."/>
            <person name="Grant S.R."/>
            <person name="Jones C.D."/>
            <person name="Dangl J.L."/>
        </authorList>
    </citation>
    <scope>NUCLEOTIDE SEQUENCE [LARGE SCALE GENOMIC DNA]</scope>
    <source>
        <strain evidence="2">race 4</strain>
    </source>
</reference>
<evidence type="ECO:0000313" key="2">
    <source>
        <dbReference type="Proteomes" id="UP000005466"/>
    </source>
</evidence>
<dbReference type="EMBL" id="ADWY01004229">
    <property type="protein sequence ID" value="EGH19527.1"/>
    <property type="molecule type" value="Genomic_DNA"/>
</dbReference>